<evidence type="ECO:0000256" key="4">
    <source>
        <dbReference type="ARBA" id="ARBA00022840"/>
    </source>
</evidence>
<evidence type="ECO:0000256" key="1">
    <source>
        <dbReference type="ARBA" id="ARBA00005417"/>
    </source>
</evidence>
<dbReference type="AlphaFoldDB" id="A0A8A2VBR8"/>
<keyword evidence="2" id="KW-0813">Transport</keyword>
<reference evidence="7 8" key="1">
    <citation type="submission" date="2021-03" db="EMBL/GenBank/DDBJ databases">
        <title>Haloterrigena longa sp. nov. and Haloterrigena limicola sp. nov., extremely halophilic archaea isolated from a salt lake.</title>
        <authorList>
            <person name="Henglin C."/>
        </authorList>
    </citation>
    <scope>NUCLEOTIDE SEQUENCE [LARGE SCALE GENOMIC DNA]</scope>
    <source>
        <strain evidence="7 8">KZCA68</strain>
    </source>
</reference>
<dbReference type="Proteomes" id="UP000663203">
    <property type="component" value="Chromosome"/>
</dbReference>
<evidence type="ECO:0000259" key="6">
    <source>
        <dbReference type="PROSITE" id="PS50893"/>
    </source>
</evidence>
<gene>
    <name evidence="7" type="ORF">J0X25_14580</name>
</gene>
<dbReference type="GO" id="GO:0005524">
    <property type="term" value="F:ATP binding"/>
    <property type="evidence" value="ECO:0007669"/>
    <property type="project" value="UniProtKB-KW"/>
</dbReference>
<keyword evidence="8" id="KW-1185">Reference proteome</keyword>
<accession>A0A8A2VBR8</accession>
<dbReference type="SUPFAM" id="SSF52540">
    <property type="entry name" value="P-loop containing nucleoside triphosphate hydrolases"/>
    <property type="match status" value="1"/>
</dbReference>
<dbReference type="InterPro" id="IPR050763">
    <property type="entry name" value="ABC_transporter_ATP-binding"/>
</dbReference>
<comment type="similarity">
    <text evidence="1">Belongs to the ABC transporter superfamily.</text>
</comment>
<feature type="region of interest" description="Disordered" evidence="5">
    <location>
        <begin position="237"/>
        <end position="277"/>
    </location>
</feature>
<dbReference type="Pfam" id="PF00005">
    <property type="entry name" value="ABC_tran"/>
    <property type="match status" value="1"/>
</dbReference>
<dbReference type="EMBL" id="CP071462">
    <property type="protein sequence ID" value="QSW98606.1"/>
    <property type="molecule type" value="Genomic_DNA"/>
</dbReference>
<dbReference type="PANTHER" id="PTHR42711">
    <property type="entry name" value="ABC TRANSPORTER ATP-BINDING PROTEIN"/>
    <property type="match status" value="1"/>
</dbReference>
<dbReference type="GO" id="GO:0016887">
    <property type="term" value="F:ATP hydrolysis activity"/>
    <property type="evidence" value="ECO:0007669"/>
    <property type="project" value="InterPro"/>
</dbReference>
<dbReference type="KEGG" id="hakz:J0X25_14580"/>
<feature type="compositionally biased region" description="Low complexity" evidence="5">
    <location>
        <begin position="258"/>
        <end position="275"/>
    </location>
</feature>
<dbReference type="InterPro" id="IPR003593">
    <property type="entry name" value="AAA+_ATPase"/>
</dbReference>
<dbReference type="Gene3D" id="3.40.50.300">
    <property type="entry name" value="P-loop containing nucleotide triphosphate hydrolases"/>
    <property type="match status" value="1"/>
</dbReference>
<evidence type="ECO:0000313" key="7">
    <source>
        <dbReference type="EMBL" id="QSW98606.1"/>
    </source>
</evidence>
<evidence type="ECO:0000256" key="5">
    <source>
        <dbReference type="SAM" id="MobiDB-lite"/>
    </source>
</evidence>
<dbReference type="RefSeq" id="WP_207288215.1">
    <property type="nucleotide sequence ID" value="NZ_CP071462.1"/>
</dbReference>
<evidence type="ECO:0000256" key="2">
    <source>
        <dbReference type="ARBA" id="ARBA00022448"/>
    </source>
</evidence>
<evidence type="ECO:0000256" key="3">
    <source>
        <dbReference type="ARBA" id="ARBA00022741"/>
    </source>
</evidence>
<dbReference type="InterPro" id="IPR017871">
    <property type="entry name" value="ABC_transporter-like_CS"/>
</dbReference>
<protein>
    <submittedName>
        <fullName evidence="7">ABC transporter ATP-binding protein</fullName>
    </submittedName>
</protein>
<feature type="domain" description="ABC transporter" evidence="6">
    <location>
        <begin position="4"/>
        <end position="231"/>
    </location>
</feature>
<dbReference type="InterPro" id="IPR027417">
    <property type="entry name" value="P-loop_NTPase"/>
</dbReference>
<feature type="compositionally biased region" description="Acidic residues" evidence="5">
    <location>
        <begin position="341"/>
        <end position="354"/>
    </location>
</feature>
<evidence type="ECO:0000313" key="8">
    <source>
        <dbReference type="Proteomes" id="UP000663203"/>
    </source>
</evidence>
<dbReference type="PROSITE" id="PS50893">
    <property type="entry name" value="ABC_TRANSPORTER_2"/>
    <property type="match status" value="1"/>
</dbReference>
<keyword evidence="4 7" id="KW-0067">ATP-binding</keyword>
<sequence length="363" mass="38446">MAILEVDSLRKEYGDFTAVDGSTFAVERGEVFGVVGPNGAGKTTTLKMLAGLIEPTGGTAVVAGHTPGDPAMQRRLGFLPEESPLYEEMTANSYLEFFADLYDVPRDVARDRIERSLERLDLEHRDRRIGNMSKGMQRKVAIARALVNDPDVLIFDEPASGLDPLTTNYIIEFTRELSDEGKTIVFSAHNLFHVESVCDRIVIMNDGRIVARGTVEEIRDAHGGTEYHVYATADAGGDPVAGEPTVDADGDGAGAAGDGADVDGTGVATGDAGADASGGGEFRHVVADMDGVEAVREAVEREGGRVTDIQTKTPSLEEIFLEVAGEPAAARDDSATGPADENAEDTENAEDAADTENAAEART</sequence>
<keyword evidence="3" id="KW-0547">Nucleotide-binding</keyword>
<dbReference type="InterPro" id="IPR003439">
    <property type="entry name" value="ABC_transporter-like_ATP-bd"/>
</dbReference>
<name>A0A8A2VBR8_9EURY</name>
<dbReference type="PROSITE" id="PS00211">
    <property type="entry name" value="ABC_TRANSPORTER_1"/>
    <property type="match status" value="1"/>
</dbReference>
<proteinExistence type="inferred from homology"/>
<dbReference type="PANTHER" id="PTHR42711:SF5">
    <property type="entry name" value="ABC TRANSPORTER ATP-BINDING PROTEIN NATA"/>
    <property type="match status" value="1"/>
</dbReference>
<dbReference type="GeneID" id="63188555"/>
<feature type="region of interest" description="Disordered" evidence="5">
    <location>
        <begin position="324"/>
        <end position="363"/>
    </location>
</feature>
<organism evidence="7 8">
    <name type="scientific">Haloterrigena alkaliphila</name>
    <dbReference type="NCBI Taxonomy" id="2816475"/>
    <lineage>
        <taxon>Archaea</taxon>
        <taxon>Methanobacteriati</taxon>
        <taxon>Methanobacteriota</taxon>
        <taxon>Stenosarchaea group</taxon>
        <taxon>Halobacteria</taxon>
        <taxon>Halobacteriales</taxon>
        <taxon>Natrialbaceae</taxon>
        <taxon>Haloterrigena</taxon>
    </lineage>
</organism>
<dbReference type="SMART" id="SM00382">
    <property type="entry name" value="AAA"/>
    <property type="match status" value="1"/>
</dbReference>